<dbReference type="SUPFAM" id="SSF53474">
    <property type="entry name" value="alpha/beta-Hydrolases"/>
    <property type="match status" value="1"/>
</dbReference>
<dbReference type="AlphaFoldDB" id="A0A4R7J7Q6"/>
<keyword evidence="5" id="KW-1185">Reference proteome</keyword>
<evidence type="ECO:0000313" key="4">
    <source>
        <dbReference type="EMBL" id="TDT32527.1"/>
    </source>
</evidence>
<dbReference type="Proteomes" id="UP000295371">
    <property type="component" value="Unassembled WGS sequence"/>
</dbReference>
<name>A0A4R7J7Q6_9ACTN</name>
<feature type="compositionally biased region" description="Low complexity" evidence="2">
    <location>
        <begin position="7"/>
        <end position="20"/>
    </location>
</feature>
<dbReference type="GO" id="GO:0016787">
    <property type="term" value="F:hydrolase activity"/>
    <property type="evidence" value="ECO:0007669"/>
    <property type="project" value="UniProtKB-KW"/>
</dbReference>
<gene>
    <name evidence="4" type="ORF">CLV29_0106</name>
</gene>
<feature type="domain" description="AB hydrolase-1" evidence="3">
    <location>
        <begin position="39"/>
        <end position="281"/>
    </location>
</feature>
<accession>A0A4R7J7Q6</accession>
<evidence type="ECO:0000259" key="3">
    <source>
        <dbReference type="Pfam" id="PF00561"/>
    </source>
</evidence>
<dbReference type="RefSeq" id="WP_133753154.1">
    <property type="nucleotide sequence ID" value="NZ_CP171129.1"/>
</dbReference>
<comment type="caution">
    <text evidence="4">The sequence shown here is derived from an EMBL/GenBank/DDBJ whole genome shotgun (WGS) entry which is preliminary data.</text>
</comment>
<evidence type="ECO:0000313" key="5">
    <source>
        <dbReference type="Proteomes" id="UP000295371"/>
    </source>
</evidence>
<dbReference type="OrthoDB" id="63962at2"/>
<dbReference type="InterPro" id="IPR050266">
    <property type="entry name" value="AB_hydrolase_sf"/>
</dbReference>
<feature type="region of interest" description="Disordered" evidence="2">
    <location>
        <begin position="1"/>
        <end position="20"/>
    </location>
</feature>
<evidence type="ECO:0000256" key="2">
    <source>
        <dbReference type="SAM" id="MobiDB-lite"/>
    </source>
</evidence>
<dbReference type="PRINTS" id="PR00111">
    <property type="entry name" value="ABHYDROLASE"/>
</dbReference>
<dbReference type="PANTHER" id="PTHR43798">
    <property type="entry name" value="MONOACYLGLYCEROL LIPASE"/>
    <property type="match status" value="1"/>
</dbReference>
<protein>
    <submittedName>
        <fullName evidence="4">Pimeloyl-ACP methyl ester carboxylesterase</fullName>
    </submittedName>
</protein>
<proteinExistence type="predicted"/>
<dbReference type="InterPro" id="IPR029058">
    <property type="entry name" value="AB_hydrolase_fold"/>
</dbReference>
<dbReference type="EMBL" id="SOAW01000001">
    <property type="protein sequence ID" value="TDT32527.1"/>
    <property type="molecule type" value="Genomic_DNA"/>
</dbReference>
<organism evidence="4 5">
    <name type="scientific">Naumannella halotolerans</name>
    <dbReference type="NCBI Taxonomy" id="993414"/>
    <lineage>
        <taxon>Bacteria</taxon>
        <taxon>Bacillati</taxon>
        <taxon>Actinomycetota</taxon>
        <taxon>Actinomycetes</taxon>
        <taxon>Propionibacteriales</taxon>
        <taxon>Propionibacteriaceae</taxon>
        <taxon>Naumannella</taxon>
    </lineage>
</organism>
<keyword evidence="1" id="KW-0378">Hydrolase</keyword>
<dbReference type="Gene3D" id="3.40.50.1820">
    <property type="entry name" value="alpha/beta hydrolase"/>
    <property type="match status" value="1"/>
</dbReference>
<evidence type="ECO:0000256" key="1">
    <source>
        <dbReference type="ARBA" id="ARBA00022801"/>
    </source>
</evidence>
<dbReference type="Pfam" id="PF00561">
    <property type="entry name" value="Abhydrolase_1"/>
    <property type="match status" value="1"/>
</dbReference>
<dbReference type="PANTHER" id="PTHR43798:SF31">
    <property type="entry name" value="AB HYDROLASE SUPERFAMILY PROTEIN YCLE"/>
    <property type="match status" value="1"/>
</dbReference>
<dbReference type="InterPro" id="IPR000073">
    <property type="entry name" value="AB_hydrolase_1"/>
</dbReference>
<sequence>MTDSTDPTSTEVPATTPVTVPTGDGDLSCFQFGTGVPEVLAIHGITGNHLAWAGLHQALPDTPMLTPDLRGRGASSDLPGPFGMERHAADCALALRQTTDRPVVVVGHSMGAFVAITLAVQYPELVERLVLVDGGAPLPKPPGMAHTPLDEVAHAALGPAAHRLSRTFTSREEYVAQFREHPALRDHWSPAVEAYAAYDLTGEPPHLHARTSSEAMLADFAELFVGGANEQVSARLQHRAEVLRAPHGLLDKSPLYPPGYLDAWATTLPEVRITEVGDVNHYTIVLGEGVQRVARSVLD</sequence>
<dbReference type="GO" id="GO:0016020">
    <property type="term" value="C:membrane"/>
    <property type="evidence" value="ECO:0007669"/>
    <property type="project" value="TreeGrafter"/>
</dbReference>
<reference evidence="4 5" key="1">
    <citation type="submission" date="2019-03" db="EMBL/GenBank/DDBJ databases">
        <title>Genomic Encyclopedia of Archaeal and Bacterial Type Strains, Phase II (KMG-II): from individual species to whole genera.</title>
        <authorList>
            <person name="Goeker M."/>
        </authorList>
    </citation>
    <scope>NUCLEOTIDE SEQUENCE [LARGE SCALE GENOMIC DNA]</scope>
    <source>
        <strain evidence="4 5">DSM 24323</strain>
    </source>
</reference>